<accession>A0A8S9MZV9</accession>
<dbReference type="PANTHER" id="PTHR16263">
    <property type="entry name" value="TETRATRICOPEPTIDE REPEAT PROTEIN 38"/>
    <property type="match status" value="1"/>
</dbReference>
<evidence type="ECO:0000313" key="4">
    <source>
        <dbReference type="Proteomes" id="UP000712600"/>
    </source>
</evidence>
<keyword evidence="1" id="KW-0677">Repeat</keyword>
<keyword evidence="2" id="KW-0802">TPR repeat</keyword>
<proteinExistence type="predicted"/>
<dbReference type="PANTHER" id="PTHR16263:SF4">
    <property type="entry name" value="TETRATRICOPEPTIDE REPEAT PROTEIN 38"/>
    <property type="match status" value="1"/>
</dbReference>
<name>A0A8S9MZV9_BRACR</name>
<dbReference type="EMBL" id="QGKX02002183">
    <property type="protein sequence ID" value="KAF3485964.1"/>
    <property type="molecule type" value="Genomic_DNA"/>
</dbReference>
<gene>
    <name evidence="3" type="ORF">F2Q69_00054384</name>
</gene>
<organism evidence="3 4">
    <name type="scientific">Brassica cretica</name>
    <name type="common">Mustard</name>
    <dbReference type="NCBI Taxonomy" id="69181"/>
    <lineage>
        <taxon>Eukaryota</taxon>
        <taxon>Viridiplantae</taxon>
        <taxon>Streptophyta</taxon>
        <taxon>Embryophyta</taxon>
        <taxon>Tracheophyta</taxon>
        <taxon>Spermatophyta</taxon>
        <taxon>Magnoliopsida</taxon>
        <taxon>eudicotyledons</taxon>
        <taxon>Gunneridae</taxon>
        <taxon>Pentapetalae</taxon>
        <taxon>rosids</taxon>
        <taxon>malvids</taxon>
        <taxon>Brassicales</taxon>
        <taxon>Brassicaceae</taxon>
        <taxon>Brassiceae</taxon>
        <taxon>Brassica</taxon>
    </lineage>
</organism>
<dbReference type="InterPro" id="IPR033891">
    <property type="entry name" value="TTC38"/>
</dbReference>
<evidence type="ECO:0000256" key="2">
    <source>
        <dbReference type="ARBA" id="ARBA00022803"/>
    </source>
</evidence>
<evidence type="ECO:0000256" key="1">
    <source>
        <dbReference type="ARBA" id="ARBA00022737"/>
    </source>
</evidence>
<comment type="caution">
    <text evidence="3">The sequence shown here is derived from an EMBL/GenBank/DDBJ whole genome shotgun (WGS) entry which is preliminary data.</text>
</comment>
<protein>
    <submittedName>
        <fullName evidence="3">Uncharacterized protein</fullName>
    </submittedName>
</protein>
<reference evidence="3" key="1">
    <citation type="submission" date="2019-12" db="EMBL/GenBank/DDBJ databases">
        <title>Genome sequencing and annotation of Brassica cretica.</title>
        <authorList>
            <person name="Studholme D.J."/>
            <person name="Sarris P."/>
        </authorList>
    </citation>
    <scope>NUCLEOTIDE SEQUENCE</scope>
    <source>
        <strain evidence="3">PFS-109/04</strain>
        <tissue evidence="3">Leaf</tissue>
    </source>
</reference>
<dbReference type="AlphaFoldDB" id="A0A8S9MZV9"/>
<sequence length="277" mass="31270">MTYEVNTSSDDCIASIKSNSHQVLGYGRDRKVILEAPLYDKDCVLGNNLAAHYLFSSDISRAKTYARAAEYHPGKATPYEKAFFEAVNYLISDNMDEDVALELHSKLCHVLQTECRFKEAAEFMEACSASWDSCSSLRFRITGGMSLFVTWNLEGGSPISKVYMDALGLMLRLDTRDKLPEFLDGLKVLADCLTDQKMWYQEWLFDITTIWALSKVGNTSQTHVLLEGLKSRTCNMNKKKQQLMQKAIQLAEAVYEYGKGNNTKALEMLGPNFDVVD</sequence>
<dbReference type="Proteomes" id="UP000712600">
    <property type="component" value="Unassembled WGS sequence"/>
</dbReference>
<evidence type="ECO:0000313" key="3">
    <source>
        <dbReference type="EMBL" id="KAF3485964.1"/>
    </source>
</evidence>